<proteinExistence type="predicted"/>
<name>A0A914R4C4_PAREQ</name>
<sequence length="209" mass="24455">MLTREEVLASWKPQKYLKEKKDAEEAEERARQQDAIKIKRHNEQLLQKYPNLPPLLLFNVPEEGVPRMFPNSFPLLPTDDGYVPEWNRMMMQYSWTEKYVACRRAGVDVSKDVHIDADNYLSNLTLGELLSWSDWENRMRTMDNFPAEILRKNRIKNPFLPVMESNSSLSDMEISALRPCNGETLRERIVKAPAVRLKMQVALLRSSPY</sequence>
<accession>A0A914R4C4</accession>
<evidence type="ECO:0000313" key="2">
    <source>
        <dbReference type="WBParaSite" id="PEQ_0000130101-mRNA-1"/>
    </source>
</evidence>
<protein>
    <submittedName>
        <fullName evidence="2">Uncharacterized protein</fullName>
    </submittedName>
</protein>
<keyword evidence="1" id="KW-1185">Reference proteome</keyword>
<dbReference type="WBParaSite" id="PEQ_0000130101-mRNA-1">
    <property type="protein sequence ID" value="PEQ_0000130101-mRNA-1"/>
    <property type="gene ID" value="PEQ_0000130101"/>
</dbReference>
<dbReference type="Proteomes" id="UP000887564">
    <property type="component" value="Unplaced"/>
</dbReference>
<dbReference type="AlphaFoldDB" id="A0A914R4C4"/>
<organism evidence="1 2">
    <name type="scientific">Parascaris equorum</name>
    <name type="common">Equine roundworm</name>
    <dbReference type="NCBI Taxonomy" id="6256"/>
    <lineage>
        <taxon>Eukaryota</taxon>
        <taxon>Metazoa</taxon>
        <taxon>Ecdysozoa</taxon>
        <taxon>Nematoda</taxon>
        <taxon>Chromadorea</taxon>
        <taxon>Rhabditida</taxon>
        <taxon>Spirurina</taxon>
        <taxon>Ascaridomorpha</taxon>
        <taxon>Ascaridoidea</taxon>
        <taxon>Ascarididae</taxon>
        <taxon>Parascaris</taxon>
    </lineage>
</organism>
<reference evidence="2" key="1">
    <citation type="submission" date="2022-11" db="UniProtKB">
        <authorList>
            <consortium name="WormBaseParasite"/>
        </authorList>
    </citation>
    <scope>IDENTIFICATION</scope>
</reference>
<evidence type="ECO:0000313" key="1">
    <source>
        <dbReference type="Proteomes" id="UP000887564"/>
    </source>
</evidence>